<evidence type="ECO:0000313" key="2">
    <source>
        <dbReference type="Proteomes" id="UP000178529"/>
    </source>
</evidence>
<sequence>MSTFNFLWGFKILVLPHDNANNEIHWRKGVLQQGSQYRKSLWWERFLAETSRRVLLGVLRIDLLPFNAQLKVITLVQRVWPYEEDEGGSRRDIAQAYVLCLRRFPDEMLPRLAEITVRRYPLSPRFQKFVISFIGDGEDKIRERHQRLMARTFFSERLVLWV</sequence>
<gene>
    <name evidence="1" type="ORF">A3J68_02450</name>
</gene>
<proteinExistence type="predicted"/>
<name>A0A1G2RA68_9BACT</name>
<protein>
    <submittedName>
        <fullName evidence="1">Uncharacterized protein</fullName>
    </submittedName>
</protein>
<organism evidence="1 2">
    <name type="scientific">Candidatus Wildermuthbacteria bacterium RIFCSPHIGHO2_02_FULL_48_16</name>
    <dbReference type="NCBI Taxonomy" id="1802453"/>
    <lineage>
        <taxon>Bacteria</taxon>
        <taxon>Candidatus Wildermuthiibacteriota</taxon>
    </lineage>
</organism>
<dbReference type="AlphaFoldDB" id="A0A1G2RA68"/>
<reference evidence="1 2" key="1">
    <citation type="journal article" date="2016" name="Nat. Commun.">
        <title>Thousands of microbial genomes shed light on interconnected biogeochemical processes in an aquifer system.</title>
        <authorList>
            <person name="Anantharaman K."/>
            <person name="Brown C.T."/>
            <person name="Hug L.A."/>
            <person name="Sharon I."/>
            <person name="Castelle C.J."/>
            <person name="Probst A.J."/>
            <person name="Thomas B.C."/>
            <person name="Singh A."/>
            <person name="Wilkins M.J."/>
            <person name="Karaoz U."/>
            <person name="Brodie E.L."/>
            <person name="Williams K.H."/>
            <person name="Hubbard S.S."/>
            <person name="Banfield J.F."/>
        </authorList>
    </citation>
    <scope>NUCLEOTIDE SEQUENCE [LARGE SCALE GENOMIC DNA]</scope>
</reference>
<dbReference type="EMBL" id="MHTY01000005">
    <property type="protein sequence ID" value="OHA69162.1"/>
    <property type="molecule type" value="Genomic_DNA"/>
</dbReference>
<accession>A0A1G2RA68</accession>
<evidence type="ECO:0000313" key="1">
    <source>
        <dbReference type="EMBL" id="OHA69162.1"/>
    </source>
</evidence>
<dbReference type="Proteomes" id="UP000178529">
    <property type="component" value="Unassembled WGS sequence"/>
</dbReference>
<comment type="caution">
    <text evidence="1">The sequence shown here is derived from an EMBL/GenBank/DDBJ whole genome shotgun (WGS) entry which is preliminary data.</text>
</comment>